<dbReference type="InterPro" id="IPR008733">
    <property type="entry name" value="PEX11"/>
</dbReference>
<dbReference type="PANTHER" id="PTHR12652">
    <property type="entry name" value="PEROXISOMAL BIOGENESIS FACTOR 11"/>
    <property type="match status" value="1"/>
</dbReference>
<evidence type="ECO:0000313" key="5">
    <source>
        <dbReference type="Proteomes" id="UP000695022"/>
    </source>
</evidence>
<evidence type="ECO:0000256" key="3">
    <source>
        <dbReference type="ARBA" id="ARBA00023140"/>
    </source>
</evidence>
<name>A0ABM1DQA7_PRICU</name>
<evidence type="ECO:0000313" key="6">
    <source>
        <dbReference type="RefSeq" id="XP_014662128.1"/>
    </source>
</evidence>
<keyword evidence="1" id="KW-0962">Peroxisome biogenesis</keyword>
<dbReference type="Pfam" id="PF05648">
    <property type="entry name" value="PEX11"/>
    <property type="match status" value="1"/>
</dbReference>
<evidence type="ECO:0000256" key="4">
    <source>
        <dbReference type="ARBA" id="ARBA00046271"/>
    </source>
</evidence>
<dbReference type="RefSeq" id="XP_014662128.1">
    <property type="nucleotide sequence ID" value="XM_014806642.1"/>
</dbReference>
<gene>
    <name evidence="6" type="primary">LOC106805149</name>
</gene>
<evidence type="ECO:0000256" key="1">
    <source>
        <dbReference type="ARBA" id="ARBA00022593"/>
    </source>
</evidence>
<sequence length="238" mass="27425">HLRPIYISPTTAITITIDNLTAIARACVRIRLRQRRRLVQYASRFIIWYMKDAKDSQTLIWRVKKLEAAMTSSRKLFRMFNSVEFLTKAIDSLAEKDDYLRYLSVIGMTGKGIWLLFDHLLWFGKIDMFKVNPRYSRVSAWAWLAANIALTLRDLRKLHLLRMRTVTLKQAPQEEIKEDYCNLRPLVVAVQLELAKDFCDIFIPLATLGYADTGLAAAGGVISSVIAMQQEWGKIVKN</sequence>
<keyword evidence="3" id="KW-0576">Peroxisome</keyword>
<evidence type="ECO:0000256" key="2">
    <source>
        <dbReference type="ARBA" id="ARBA00023136"/>
    </source>
</evidence>
<organism evidence="5 6">
    <name type="scientific">Priapulus caudatus</name>
    <name type="common">Priapulid worm</name>
    <dbReference type="NCBI Taxonomy" id="37621"/>
    <lineage>
        <taxon>Eukaryota</taxon>
        <taxon>Metazoa</taxon>
        <taxon>Ecdysozoa</taxon>
        <taxon>Scalidophora</taxon>
        <taxon>Priapulida</taxon>
        <taxon>Priapulimorpha</taxon>
        <taxon>Priapulimorphida</taxon>
        <taxon>Priapulidae</taxon>
        <taxon>Priapulus</taxon>
    </lineage>
</organism>
<proteinExistence type="predicted"/>
<dbReference type="PANTHER" id="PTHR12652:SF50">
    <property type="entry name" value="PEROXIN 11"/>
    <property type="match status" value="1"/>
</dbReference>
<feature type="non-terminal residue" evidence="6">
    <location>
        <position position="1"/>
    </location>
</feature>
<accession>A0ABM1DQA7</accession>
<keyword evidence="5" id="KW-1185">Reference proteome</keyword>
<dbReference type="Proteomes" id="UP000695022">
    <property type="component" value="Unplaced"/>
</dbReference>
<comment type="subcellular location">
    <subcellularLocation>
        <location evidence="4">Peroxisome membrane</location>
    </subcellularLocation>
</comment>
<protein>
    <submittedName>
        <fullName evidence="6">Peroxisomal membrane protein 11A-like</fullName>
    </submittedName>
</protein>
<dbReference type="GeneID" id="106805149"/>
<reference evidence="6" key="1">
    <citation type="submission" date="2025-08" db="UniProtKB">
        <authorList>
            <consortium name="RefSeq"/>
        </authorList>
    </citation>
    <scope>IDENTIFICATION</scope>
</reference>
<keyword evidence="2" id="KW-0472">Membrane</keyword>